<name>A0A382IZK3_9ZZZZ</name>
<feature type="non-terminal residue" evidence="1">
    <location>
        <position position="1"/>
    </location>
</feature>
<organism evidence="1">
    <name type="scientific">marine metagenome</name>
    <dbReference type="NCBI Taxonomy" id="408172"/>
    <lineage>
        <taxon>unclassified sequences</taxon>
        <taxon>metagenomes</taxon>
        <taxon>ecological metagenomes</taxon>
    </lineage>
</organism>
<evidence type="ECO:0000313" key="1">
    <source>
        <dbReference type="EMBL" id="SVC04765.1"/>
    </source>
</evidence>
<dbReference type="AlphaFoldDB" id="A0A382IZK3"/>
<reference evidence="1" key="1">
    <citation type="submission" date="2018-05" db="EMBL/GenBank/DDBJ databases">
        <authorList>
            <person name="Lanie J.A."/>
            <person name="Ng W.-L."/>
            <person name="Kazmierczak K.M."/>
            <person name="Andrzejewski T.M."/>
            <person name="Davidsen T.M."/>
            <person name="Wayne K.J."/>
            <person name="Tettelin H."/>
            <person name="Glass J.I."/>
            <person name="Rusch D."/>
            <person name="Podicherti R."/>
            <person name="Tsui H.-C.T."/>
            <person name="Winkler M.E."/>
        </authorList>
    </citation>
    <scope>NUCLEOTIDE SEQUENCE</scope>
</reference>
<accession>A0A382IZK3</accession>
<protein>
    <submittedName>
        <fullName evidence="1">Uncharacterized protein</fullName>
    </submittedName>
</protein>
<sequence length="25" mass="2731">IRHGTGRDAIHFVQLLRGALTAKTV</sequence>
<gene>
    <name evidence="1" type="ORF">METZ01_LOCUS257619</name>
</gene>
<dbReference type="EMBL" id="UINC01070537">
    <property type="protein sequence ID" value="SVC04765.1"/>
    <property type="molecule type" value="Genomic_DNA"/>
</dbReference>
<proteinExistence type="predicted"/>